<dbReference type="AlphaFoldDB" id="A0A6P8YNE0"/>
<keyword evidence="2" id="KW-1185">Reference proteome</keyword>
<keyword evidence="1" id="KW-0472">Membrane</keyword>
<protein>
    <submittedName>
        <fullName evidence="3">Uncharacterized protein LOC117643538 isoform X3</fullName>
    </submittedName>
</protein>
<proteinExistence type="predicted"/>
<keyword evidence="1" id="KW-0812">Transmembrane</keyword>
<keyword evidence="1" id="KW-1133">Transmembrane helix</keyword>
<evidence type="ECO:0000256" key="1">
    <source>
        <dbReference type="SAM" id="Phobius"/>
    </source>
</evidence>
<dbReference type="GeneID" id="117643538"/>
<reference evidence="3" key="1">
    <citation type="submission" date="2025-08" db="UniProtKB">
        <authorList>
            <consortium name="RefSeq"/>
        </authorList>
    </citation>
    <scope>IDENTIFICATION</scope>
    <source>
        <tissue evidence="3">Total insect</tissue>
    </source>
</reference>
<name>A0A6P8YNE0_THRPL</name>
<organism evidence="3">
    <name type="scientific">Thrips palmi</name>
    <name type="common">Melon thrips</name>
    <dbReference type="NCBI Taxonomy" id="161013"/>
    <lineage>
        <taxon>Eukaryota</taxon>
        <taxon>Metazoa</taxon>
        <taxon>Ecdysozoa</taxon>
        <taxon>Arthropoda</taxon>
        <taxon>Hexapoda</taxon>
        <taxon>Insecta</taxon>
        <taxon>Pterygota</taxon>
        <taxon>Neoptera</taxon>
        <taxon>Paraneoptera</taxon>
        <taxon>Thysanoptera</taxon>
        <taxon>Terebrantia</taxon>
        <taxon>Thripoidea</taxon>
        <taxon>Thripidae</taxon>
        <taxon>Thrips</taxon>
    </lineage>
</organism>
<sequence>MWSDTGHNIKKCDSKSSYPSNATLESVLLPFIVLWTIVLLMAFDQVRTKTINSFACTHVSPFGFAVNRGPVHCNWP</sequence>
<feature type="transmembrane region" description="Helical" evidence="1">
    <location>
        <begin position="27"/>
        <end position="43"/>
    </location>
</feature>
<dbReference type="Proteomes" id="UP000515158">
    <property type="component" value="Unplaced"/>
</dbReference>
<evidence type="ECO:0000313" key="2">
    <source>
        <dbReference type="Proteomes" id="UP000515158"/>
    </source>
</evidence>
<dbReference type="RefSeq" id="XP_034238361.1">
    <property type="nucleotide sequence ID" value="XM_034382470.1"/>
</dbReference>
<gene>
    <name evidence="3" type="primary">LOC117643538</name>
</gene>
<evidence type="ECO:0000313" key="3">
    <source>
        <dbReference type="RefSeq" id="XP_034238361.1"/>
    </source>
</evidence>
<accession>A0A6P8YNE0</accession>